<dbReference type="EMBL" id="JABCQO010000001">
    <property type="protein sequence ID" value="MBF0875504.1"/>
    <property type="molecule type" value="Genomic_DNA"/>
</dbReference>
<evidence type="ECO:0000256" key="1">
    <source>
        <dbReference type="SAM" id="MobiDB-lite"/>
    </source>
</evidence>
<evidence type="ECO:0000256" key="2">
    <source>
        <dbReference type="SAM" id="SignalP"/>
    </source>
</evidence>
<reference evidence="3 4" key="2">
    <citation type="submission" date="2020-11" db="EMBL/GenBank/DDBJ databases">
        <title>Description of novel Gluconobacter species.</title>
        <authorList>
            <person name="Cleenwerck I."/>
            <person name="Cnockaert M."/>
            <person name="Borremans W."/>
            <person name="Wieme A.D."/>
            <person name="De Vuyst L."/>
            <person name="Vandamme P."/>
        </authorList>
    </citation>
    <scope>NUCLEOTIDE SEQUENCE [LARGE SCALE GENOMIC DNA]</scope>
    <source>
        <strain evidence="3 4">LMG 27748</strain>
    </source>
</reference>
<dbReference type="RefSeq" id="WP_194253871.1">
    <property type="nucleotide sequence ID" value="NZ_JABCQO010000001.1"/>
</dbReference>
<gene>
    <name evidence="3" type="ORF">HKD21_01390</name>
</gene>
<accession>A0ABR9YA30</accession>
<comment type="caution">
    <text evidence="3">The sequence shown here is derived from an EMBL/GenBank/DDBJ whole genome shotgun (WGS) entry which is preliminary data.</text>
</comment>
<keyword evidence="2" id="KW-0732">Signal</keyword>
<dbReference type="NCBIfam" id="NF047650">
    <property type="entry name" value="lipo_NMCC_0638"/>
    <property type="match status" value="1"/>
</dbReference>
<name>A0ABR9YA30_9PROT</name>
<protein>
    <submittedName>
        <fullName evidence="3">Uncharacterized protein</fullName>
    </submittedName>
</protein>
<keyword evidence="4" id="KW-1185">Reference proteome</keyword>
<dbReference type="Proteomes" id="UP000630952">
    <property type="component" value="Unassembled WGS sequence"/>
</dbReference>
<evidence type="ECO:0000313" key="3">
    <source>
        <dbReference type="EMBL" id="MBF0875504.1"/>
    </source>
</evidence>
<feature type="signal peptide" evidence="2">
    <location>
        <begin position="1"/>
        <end position="26"/>
    </location>
</feature>
<organism evidence="3 4">
    <name type="scientific">Gluconobacter cerevisiae</name>
    <dbReference type="NCBI Taxonomy" id="1379734"/>
    <lineage>
        <taxon>Bacteria</taxon>
        <taxon>Pseudomonadati</taxon>
        <taxon>Pseudomonadota</taxon>
        <taxon>Alphaproteobacteria</taxon>
        <taxon>Acetobacterales</taxon>
        <taxon>Acetobacteraceae</taxon>
        <taxon>Gluconobacter</taxon>
    </lineage>
</organism>
<feature type="region of interest" description="Disordered" evidence="1">
    <location>
        <begin position="174"/>
        <end position="195"/>
    </location>
</feature>
<feature type="compositionally biased region" description="Low complexity" evidence="1">
    <location>
        <begin position="177"/>
        <end position="195"/>
    </location>
</feature>
<feature type="chain" id="PRO_5045676202" evidence="2">
    <location>
        <begin position="27"/>
        <end position="195"/>
    </location>
</feature>
<sequence length="195" mass="20594">MTLRFCGIIGPTSVLVALLFCVPASARDLGAANAVGLFGQSCLSFTGNPSGLREWAARYHLPEGPPPTREGFLHGNPGRVYVASTVYGQMALVSLDKGHCQVVMRQGNVANVQTELRDQLLARHATLNLLLQQQDPQRGAAQKIFSYEQGAVHLQLSITAHGISGPMAEVILTSTLPPESSDPPARSPAPAGDGS</sequence>
<proteinExistence type="predicted"/>
<evidence type="ECO:0000313" key="4">
    <source>
        <dbReference type="Proteomes" id="UP000630952"/>
    </source>
</evidence>
<reference evidence="4" key="1">
    <citation type="submission" date="2020-04" db="EMBL/GenBank/DDBJ databases">
        <title>Description of novel Gluconacetobacter.</title>
        <authorList>
            <person name="Sombolestani A."/>
        </authorList>
    </citation>
    <scope>NUCLEOTIDE SEQUENCE [LARGE SCALE GENOMIC DNA]</scope>
    <source>
        <strain evidence="4">LMG 27748</strain>
    </source>
</reference>